<feature type="transmembrane region" description="Helical" evidence="5">
    <location>
        <begin position="155"/>
        <end position="177"/>
    </location>
</feature>
<dbReference type="InterPro" id="IPR004481">
    <property type="entry name" value="K/Na/Ca-exchanger"/>
</dbReference>
<organism evidence="7 8">
    <name type="scientific">Kiritimatiella glycovorans</name>
    <dbReference type="NCBI Taxonomy" id="1307763"/>
    <lineage>
        <taxon>Bacteria</taxon>
        <taxon>Pseudomonadati</taxon>
        <taxon>Kiritimatiellota</taxon>
        <taxon>Kiritimatiellia</taxon>
        <taxon>Kiritimatiellales</taxon>
        <taxon>Kiritimatiellaceae</taxon>
        <taxon>Kiritimatiella</taxon>
    </lineage>
</organism>
<evidence type="ECO:0000256" key="3">
    <source>
        <dbReference type="ARBA" id="ARBA00022989"/>
    </source>
</evidence>
<dbReference type="EMBL" id="CP010904">
    <property type="protein sequence ID" value="AKJ64880.1"/>
    <property type="molecule type" value="Genomic_DNA"/>
</dbReference>
<feature type="transmembrane region" description="Helical" evidence="5">
    <location>
        <begin position="280"/>
        <end position="298"/>
    </location>
</feature>
<keyword evidence="8" id="KW-1185">Reference proteome</keyword>
<sequence>MVSWLQFPAVLAAAFVLTAAVVVRAGVRLSLYGDALSERTKIGAGLIGLIFLAAVTSLPELAVSVASVVRAGFNAQGLAGADRVRALSAGADLATGNMLGSNVFNLMILVVLDAIRRSEPVLARVNPRHLRSAFSGLILLGLFAAAFAFDRRNGLAIPLLGTGWLIPLLPLAYVYMVRGYQRREPPRPPEMKAVESRLIGMPAAAFYGRLLALALVIVLGGAVLSALADRMALPPELGGFGLKQSFIGTLFLAIATSLPELVVCAAAVRYGFVDMAVGNVLGSNMFNLLILFVADIALRGEALLYYAAGDHWLTALEVLLLTLLLIAAVRRPGRRTFLRLGIYSWLMLVVYVVFAGMLY</sequence>
<evidence type="ECO:0000256" key="4">
    <source>
        <dbReference type="ARBA" id="ARBA00023136"/>
    </source>
</evidence>
<dbReference type="PANTHER" id="PTHR10846">
    <property type="entry name" value="SODIUM/POTASSIUM/CALCIUM EXCHANGER"/>
    <property type="match status" value="1"/>
</dbReference>
<accession>A0A0G3EJC2</accession>
<keyword evidence="2 5" id="KW-0812">Transmembrane</keyword>
<evidence type="ECO:0000313" key="7">
    <source>
        <dbReference type="EMBL" id="AKJ64880.1"/>
    </source>
</evidence>
<gene>
    <name evidence="7" type="primary">yrbG_2</name>
    <name evidence="7" type="ORF">L21SP4_01637</name>
</gene>
<feature type="domain" description="Sodium/calcium exchanger membrane region" evidence="6">
    <location>
        <begin position="12"/>
        <end position="149"/>
    </location>
</feature>
<reference evidence="7 8" key="2">
    <citation type="journal article" date="2016" name="ISME J.">
        <title>Characterization of the first cultured representative of Verrucomicrobia subdivision 5 indicates the proposal of a novel phylum.</title>
        <authorList>
            <person name="Spring S."/>
            <person name="Bunk B."/>
            <person name="Sproer C."/>
            <person name="Schumann P."/>
            <person name="Rohde M."/>
            <person name="Tindall B.J."/>
            <person name="Klenk H.P."/>
        </authorList>
    </citation>
    <scope>NUCLEOTIDE SEQUENCE [LARGE SCALE GENOMIC DNA]</scope>
    <source>
        <strain evidence="7 8">L21-Fru-AB</strain>
    </source>
</reference>
<evidence type="ECO:0000256" key="5">
    <source>
        <dbReference type="SAM" id="Phobius"/>
    </source>
</evidence>
<dbReference type="RefSeq" id="WP_052882165.1">
    <property type="nucleotide sequence ID" value="NZ_CP010904.1"/>
</dbReference>
<dbReference type="GO" id="GO:0008273">
    <property type="term" value="F:calcium, potassium:sodium antiporter activity"/>
    <property type="evidence" value="ECO:0007669"/>
    <property type="project" value="TreeGrafter"/>
</dbReference>
<dbReference type="AlphaFoldDB" id="A0A0G3EJC2"/>
<proteinExistence type="predicted"/>
<dbReference type="PATRIC" id="fig|1609981.3.peg.1698"/>
<dbReference type="GO" id="GO:0006874">
    <property type="term" value="P:intracellular calcium ion homeostasis"/>
    <property type="evidence" value="ECO:0007669"/>
    <property type="project" value="TreeGrafter"/>
</dbReference>
<name>A0A0G3EJC2_9BACT</name>
<dbReference type="GO" id="GO:0005262">
    <property type="term" value="F:calcium channel activity"/>
    <property type="evidence" value="ECO:0007669"/>
    <property type="project" value="TreeGrafter"/>
</dbReference>
<evidence type="ECO:0000313" key="8">
    <source>
        <dbReference type="Proteomes" id="UP000035268"/>
    </source>
</evidence>
<feature type="transmembrane region" description="Helical" evidence="5">
    <location>
        <begin position="133"/>
        <end position="149"/>
    </location>
</feature>
<comment type="subcellular location">
    <subcellularLocation>
        <location evidence="1">Membrane</location>
        <topology evidence="1">Multi-pass membrane protein</topology>
    </subcellularLocation>
</comment>
<feature type="transmembrane region" description="Helical" evidence="5">
    <location>
        <begin position="304"/>
        <end position="328"/>
    </location>
</feature>
<dbReference type="OrthoDB" id="9794225at2"/>
<protein>
    <submittedName>
        <fullName evidence="7">Inner membrane protein YrbG</fullName>
    </submittedName>
</protein>
<feature type="transmembrane region" description="Helical" evidence="5">
    <location>
        <begin position="6"/>
        <end position="25"/>
    </location>
</feature>
<dbReference type="InterPro" id="IPR044880">
    <property type="entry name" value="NCX_ion-bd_dom_sf"/>
</dbReference>
<dbReference type="PANTHER" id="PTHR10846:SF8">
    <property type="entry name" value="INNER MEMBRANE PROTEIN YRBG"/>
    <property type="match status" value="1"/>
</dbReference>
<keyword evidence="3 5" id="KW-1133">Transmembrane helix</keyword>
<evidence type="ECO:0000256" key="1">
    <source>
        <dbReference type="ARBA" id="ARBA00004141"/>
    </source>
</evidence>
<feature type="transmembrane region" description="Helical" evidence="5">
    <location>
        <begin position="246"/>
        <end position="268"/>
    </location>
</feature>
<feature type="transmembrane region" description="Helical" evidence="5">
    <location>
        <begin position="198"/>
        <end position="226"/>
    </location>
</feature>
<dbReference type="InterPro" id="IPR004837">
    <property type="entry name" value="NaCa_Exmemb"/>
</dbReference>
<feature type="domain" description="Sodium/calcium exchanger membrane region" evidence="6">
    <location>
        <begin position="213"/>
        <end position="355"/>
    </location>
</feature>
<dbReference type="GO" id="GO:0005886">
    <property type="term" value="C:plasma membrane"/>
    <property type="evidence" value="ECO:0007669"/>
    <property type="project" value="TreeGrafter"/>
</dbReference>
<feature type="transmembrane region" description="Helical" evidence="5">
    <location>
        <begin position="340"/>
        <end position="358"/>
    </location>
</feature>
<keyword evidence="4 5" id="KW-0472">Membrane</keyword>
<dbReference type="STRING" id="1307763.L21SP4_01637"/>
<dbReference type="KEGG" id="vbl:L21SP4_01637"/>
<dbReference type="Pfam" id="PF01699">
    <property type="entry name" value="Na_Ca_ex"/>
    <property type="match status" value="2"/>
</dbReference>
<dbReference type="Proteomes" id="UP000035268">
    <property type="component" value="Chromosome"/>
</dbReference>
<feature type="transmembrane region" description="Helical" evidence="5">
    <location>
        <begin position="93"/>
        <end position="112"/>
    </location>
</feature>
<feature type="transmembrane region" description="Helical" evidence="5">
    <location>
        <begin position="46"/>
        <end position="73"/>
    </location>
</feature>
<evidence type="ECO:0000256" key="2">
    <source>
        <dbReference type="ARBA" id="ARBA00022692"/>
    </source>
</evidence>
<reference evidence="8" key="1">
    <citation type="submission" date="2015-02" db="EMBL/GenBank/DDBJ databases">
        <title>Description and complete genome sequence of the first cultured representative of the subdivision 5 of the Verrucomicrobia phylum.</title>
        <authorList>
            <person name="Spring S."/>
            <person name="Bunk B."/>
            <person name="Sproer C."/>
            <person name="Klenk H.-P."/>
        </authorList>
    </citation>
    <scope>NUCLEOTIDE SEQUENCE [LARGE SCALE GENOMIC DNA]</scope>
    <source>
        <strain evidence="8">L21-Fru-AB</strain>
    </source>
</reference>
<evidence type="ECO:0000259" key="6">
    <source>
        <dbReference type="Pfam" id="PF01699"/>
    </source>
</evidence>
<dbReference type="Gene3D" id="1.20.1420.30">
    <property type="entry name" value="NCX, central ion-binding region"/>
    <property type="match status" value="1"/>
</dbReference>